<accession>X6MQF5</accession>
<evidence type="ECO:0000313" key="2">
    <source>
        <dbReference type="Proteomes" id="UP000023152"/>
    </source>
</evidence>
<dbReference type="AlphaFoldDB" id="X6MQF5"/>
<organism evidence="1 2">
    <name type="scientific">Reticulomyxa filosa</name>
    <dbReference type="NCBI Taxonomy" id="46433"/>
    <lineage>
        <taxon>Eukaryota</taxon>
        <taxon>Sar</taxon>
        <taxon>Rhizaria</taxon>
        <taxon>Retaria</taxon>
        <taxon>Foraminifera</taxon>
        <taxon>Monothalamids</taxon>
        <taxon>Reticulomyxidae</taxon>
        <taxon>Reticulomyxa</taxon>
    </lineage>
</organism>
<comment type="caution">
    <text evidence="1">The sequence shown here is derived from an EMBL/GenBank/DDBJ whole genome shotgun (WGS) entry which is preliminary data.</text>
</comment>
<dbReference type="InterPro" id="IPR043136">
    <property type="entry name" value="B30.2/SPRY_sf"/>
</dbReference>
<keyword evidence="2" id="KW-1185">Reference proteome</keyword>
<reference evidence="1 2" key="1">
    <citation type="journal article" date="2013" name="Curr. Biol.">
        <title>The Genome of the Foraminiferan Reticulomyxa filosa.</title>
        <authorList>
            <person name="Glockner G."/>
            <person name="Hulsmann N."/>
            <person name="Schleicher M."/>
            <person name="Noegel A.A."/>
            <person name="Eichinger L."/>
            <person name="Gallinger C."/>
            <person name="Pawlowski J."/>
            <person name="Sierra R."/>
            <person name="Euteneuer U."/>
            <person name="Pillet L."/>
            <person name="Moustafa A."/>
            <person name="Platzer M."/>
            <person name="Groth M."/>
            <person name="Szafranski K."/>
            <person name="Schliwa M."/>
        </authorList>
    </citation>
    <scope>NUCLEOTIDE SEQUENCE [LARGE SCALE GENOMIC DNA]</scope>
</reference>
<dbReference type="Proteomes" id="UP000023152">
    <property type="component" value="Unassembled WGS sequence"/>
</dbReference>
<sequence length="261" mass="29586">MITTEVTTATTEVTTAIITTSNNNEKEEKNSNTFTSSRLLNVWWQNKLQALPEVYPFAYFVNKEDLELSSNNQRVRGCDDGSSLSCSRIGNLCILRDGFDQGRHLFKIKCRLKCPNLSNQIGFLTNPKCVDAPNAESLHLSQSPQIGLSYYLMSNGKLYHYNGFLNQRLCYMEDAAANQEEKQTRAAGPAQKQSINQTFTLTKWRNGDIIAILLDCSSQEITFYVNHFLVGVIKDIPTAYRYYLAIRCCSKLGHSDYQCIK</sequence>
<name>X6MQF5_RETFI</name>
<dbReference type="EMBL" id="ASPP01019240">
    <property type="protein sequence ID" value="ETO15320.1"/>
    <property type="molecule type" value="Genomic_DNA"/>
</dbReference>
<proteinExistence type="predicted"/>
<gene>
    <name evidence="1" type="ORF">RFI_22046</name>
</gene>
<evidence type="ECO:0000313" key="1">
    <source>
        <dbReference type="EMBL" id="ETO15320.1"/>
    </source>
</evidence>
<dbReference type="Gene3D" id="2.60.120.920">
    <property type="match status" value="1"/>
</dbReference>
<protein>
    <recommendedName>
        <fullName evidence="3">SPRY domain-containing protein</fullName>
    </recommendedName>
</protein>
<evidence type="ECO:0008006" key="3">
    <source>
        <dbReference type="Google" id="ProtNLM"/>
    </source>
</evidence>